<protein>
    <submittedName>
        <fullName evidence="4">Ribosomal protein S18 acetylase RimI-like enzyme</fullName>
    </submittedName>
</protein>
<name>A0A2N3YF10_9MICO</name>
<dbReference type="Pfam" id="PF00583">
    <property type="entry name" value="Acetyltransf_1"/>
    <property type="match status" value="1"/>
</dbReference>
<evidence type="ECO:0000313" key="5">
    <source>
        <dbReference type="Proteomes" id="UP000233781"/>
    </source>
</evidence>
<dbReference type="SUPFAM" id="SSF55729">
    <property type="entry name" value="Acyl-CoA N-acyltransferases (Nat)"/>
    <property type="match status" value="1"/>
</dbReference>
<dbReference type="CDD" id="cd04301">
    <property type="entry name" value="NAT_SF"/>
    <property type="match status" value="1"/>
</dbReference>
<dbReference type="PANTHER" id="PTHR43877:SF2">
    <property type="entry name" value="AMINOALKYLPHOSPHONATE N-ACETYLTRANSFERASE-RELATED"/>
    <property type="match status" value="1"/>
</dbReference>
<comment type="caution">
    <text evidence="4">The sequence shown here is derived from an EMBL/GenBank/DDBJ whole genome shotgun (WGS) entry which is preliminary data.</text>
</comment>
<keyword evidence="1" id="KW-0808">Transferase</keyword>
<dbReference type="InterPro" id="IPR050832">
    <property type="entry name" value="Bact_Acetyltransf"/>
</dbReference>
<evidence type="ECO:0000313" key="4">
    <source>
        <dbReference type="EMBL" id="PKW25439.1"/>
    </source>
</evidence>
<organism evidence="4 5">
    <name type="scientific">Phycicoccus duodecadis</name>
    <dbReference type="NCBI Taxonomy" id="173053"/>
    <lineage>
        <taxon>Bacteria</taxon>
        <taxon>Bacillati</taxon>
        <taxon>Actinomycetota</taxon>
        <taxon>Actinomycetes</taxon>
        <taxon>Micrococcales</taxon>
        <taxon>Intrasporangiaceae</taxon>
        <taxon>Phycicoccus</taxon>
    </lineage>
</organism>
<evidence type="ECO:0000256" key="1">
    <source>
        <dbReference type="ARBA" id="ARBA00022679"/>
    </source>
</evidence>
<dbReference type="GO" id="GO:0005840">
    <property type="term" value="C:ribosome"/>
    <property type="evidence" value="ECO:0007669"/>
    <property type="project" value="UniProtKB-KW"/>
</dbReference>
<keyword evidence="4" id="KW-0687">Ribonucleoprotein</keyword>
<sequence length="178" mass="19099">MGTSSDVALRDREPADLPRLVGVLEAQQAGSGYPVRWPLPFPAEEFVVRPGELGAWVAQVGGVVAGHVALLHPASGWEAAAFREAMGLPPERMATVSTLFVDAERRGAGIGTRLIDVAVAHARALGRVPVLDVVQEHSPAAALYRRRGWRVVGEARPHWLPADREPVLLMTLDDPAEA</sequence>
<dbReference type="InterPro" id="IPR016181">
    <property type="entry name" value="Acyl_CoA_acyltransferase"/>
</dbReference>
<dbReference type="PROSITE" id="PS51186">
    <property type="entry name" value="GNAT"/>
    <property type="match status" value="1"/>
</dbReference>
<feature type="domain" description="N-acetyltransferase" evidence="3">
    <location>
        <begin position="7"/>
        <end position="175"/>
    </location>
</feature>
<keyword evidence="2" id="KW-0012">Acyltransferase</keyword>
<dbReference type="Gene3D" id="3.40.630.30">
    <property type="match status" value="1"/>
</dbReference>
<dbReference type="AlphaFoldDB" id="A0A2N3YF10"/>
<dbReference type="RefSeq" id="WP_245861815.1">
    <property type="nucleotide sequence ID" value="NZ_PJNE01000001.1"/>
</dbReference>
<dbReference type="GO" id="GO:0016747">
    <property type="term" value="F:acyltransferase activity, transferring groups other than amino-acyl groups"/>
    <property type="evidence" value="ECO:0007669"/>
    <property type="project" value="InterPro"/>
</dbReference>
<accession>A0A2N3YF10</accession>
<keyword evidence="5" id="KW-1185">Reference proteome</keyword>
<reference evidence="4 5" key="1">
    <citation type="submission" date="2017-12" db="EMBL/GenBank/DDBJ databases">
        <title>Sequencing the genomes of 1000 Actinobacteria strains.</title>
        <authorList>
            <person name="Klenk H.-P."/>
        </authorList>
    </citation>
    <scope>NUCLEOTIDE SEQUENCE [LARGE SCALE GENOMIC DNA]</scope>
    <source>
        <strain evidence="4 5">DSM 12806</strain>
    </source>
</reference>
<evidence type="ECO:0000259" key="3">
    <source>
        <dbReference type="PROSITE" id="PS51186"/>
    </source>
</evidence>
<gene>
    <name evidence="4" type="ORF">ATL31_0229</name>
</gene>
<dbReference type="EMBL" id="PJNE01000001">
    <property type="protein sequence ID" value="PKW25439.1"/>
    <property type="molecule type" value="Genomic_DNA"/>
</dbReference>
<evidence type="ECO:0000256" key="2">
    <source>
        <dbReference type="ARBA" id="ARBA00023315"/>
    </source>
</evidence>
<keyword evidence="4" id="KW-0689">Ribosomal protein</keyword>
<dbReference type="PANTHER" id="PTHR43877">
    <property type="entry name" value="AMINOALKYLPHOSPHONATE N-ACETYLTRANSFERASE-RELATED-RELATED"/>
    <property type="match status" value="1"/>
</dbReference>
<proteinExistence type="predicted"/>
<dbReference type="Proteomes" id="UP000233781">
    <property type="component" value="Unassembled WGS sequence"/>
</dbReference>
<dbReference type="InterPro" id="IPR000182">
    <property type="entry name" value="GNAT_dom"/>
</dbReference>